<dbReference type="PANTHER" id="PTHR43390">
    <property type="entry name" value="SIGNAL PEPTIDASE I"/>
    <property type="match status" value="1"/>
</dbReference>
<evidence type="ECO:0000256" key="4">
    <source>
        <dbReference type="ARBA" id="ARBA00013208"/>
    </source>
</evidence>
<dbReference type="EC" id="3.4.21.89" evidence="4 7"/>
<dbReference type="SUPFAM" id="SSF51306">
    <property type="entry name" value="LexA/Signal peptidase"/>
    <property type="match status" value="1"/>
</dbReference>
<dbReference type="NCBIfam" id="TIGR02227">
    <property type="entry name" value="sigpep_I_bact"/>
    <property type="match status" value="1"/>
</dbReference>
<evidence type="ECO:0000256" key="7">
    <source>
        <dbReference type="RuleBase" id="RU362042"/>
    </source>
</evidence>
<comment type="subcellular location">
    <subcellularLocation>
        <location evidence="2">Cell membrane</location>
        <topology evidence="2">Single-pass type II membrane protein</topology>
    </subcellularLocation>
    <subcellularLocation>
        <location evidence="7">Membrane</location>
        <topology evidence="7">Single-pass type II membrane protein</topology>
    </subcellularLocation>
</comment>
<dbReference type="InterPro" id="IPR019758">
    <property type="entry name" value="Pept_S26A_signal_pept_1_CS"/>
</dbReference>
<feature type="domain" description="Peptidase S26" evidence="8">
    <location>
        <begin position="24"/>
        <end position="181"/>
    </location>
</feature>
<reference evidence="9" key="1">
    <citation type="submission" date="2020-02" db="EMBL/GenBank/DDBJ databases">
        <authorList>
            <person name="Meier V. D."/>
        </authorList>
    </citation>
    <scope>NUCLEOTIDE SEQUENCE</scope>
    <source>
        <strain evidence="9">AVDCRST_MAG81</strain>
    </source>
</reference>
<dbReference type="GO" id="GO:0004252">
    <property type="term" value="F:serine-type endopeptidase activity"/>
    <property type="evidence" value="ECO:0007669"/>
    <property type="project" value="InterPro"/>
</dbReference>
<dbReference type="EMBL" id="CADCWO010000078">
    <property type="protein sequence ID" value="CAA9569012.1"/>
    <property type="molecule type" value="Genomic_DNA"/>
</dbReference>
<evidence type="ECO:0000313" key="9">
    <source>
        <dbReference type="EMBL" id="CAA9569012.1"/>
    </source>
</evidence>
<dbReference type="GO" id="GO:0006465">
    <property type="term" value="P:signal peptide processing"/>
    <property type="evidence" value="ECO:0007669"/>
    <property type="project" value="InterPro"/>
</dbReference>
<dbReference type="GO" id="GO:0009003">
    <property type="term" value="F:signal peptidase activity"/>
    <property type="evidence" value="ECO:0007669"/>
    <property type="project" value="UniProtKB-EC"/>
</dbReference>
<dbReference type="PANTHER" id="PTHR43390:SF1">
    <property type="entry name" value="CHLOROPLAST PROCESSING PEPTIDASE"/>
    <property type="match status" value="1"/>
</dbReference>
<comment type="similarity">
    <text evidence="3 7">Belongs to the peptidase S26 family.</text>
</comment>
<proteinExistence type="inferred from homology"/>
<dbReference type="PROSITE" id="PS00760">
    <property type="entry name" value="SPASE_I_2"/>
    <property type="match status" value="1"/>
</dbReference>
<dbReference type="InterPro" id="IPR019533">
    <property type="entry name" value="Peptidase_S26"/>
</dbReference>
<dbReference type="PRINTS" id="PR00727">
    <property type="entry name" value="LEADERPTASE"/>
</dbReference>
<feature type="active site" evidence="6">
    <location>
        <position position="101"/>
    </location>
</feature>
<name>A0A6J4V5B3_9CYAN</name>
<gene>
    <name evidence="9" type="ORF">AVDCRST_MAG81-1560</name>
</gene>
<dbReference type="InterPro" id="IPR019757">
    <property type="entry name" value="Pept_S26A_signal_pept_1_Lys-AS"/>
</dbReference>
<sequence>MTFEKKNSTTPAWLRVWRSQRDNLLTLAIALILALLIRTFLAESRYIPSDSMVPSLYPGDRLVVEKIAYRFRPPHLGDIVVFEPPEALQMIGYSANQAFIKRVIGTPGQVVQVHEGKVYLDNQPVVESYIAEAPQYEWGPLRVPEHELFVMGDNRNNSNDSHIWGFLPEQQIVGRAVFRFWPPGQVGPIGPALSIELTSSSSVLAAKQ</sequence>
<dbReference type="InterPro" id="IPR000223">
    <property type="entry name" value="Pept_S26A_signal_pept_1"/>
</dbReference>
<evidence type="ECO:0000256" key="6">
    <source>
        <dbReference type="PIRSR" id="PIRSR600223-1"/>
    </source>
</evidence>
<organism evidence="9">
    <name type="scientific">uncultured Synechococcales cyanobacterium</name>
    <dbReference type="NCBI Taxonomy" id="1936017"/>
    <lineage>
        <taxon>Bacteria</taxon>
        <taxon>Bacillati</taxon>
        <taxon>Cyanobacteriota</taxon>
        <taxon>Cyanophyceae</taxon>
        <taxon>Synechococcales</taxon>
        <taxon>environmental samples</taxon>
    </lineage>
</organism>
<evidence type="ECO:0000256" key="3">
    <source>
        <dbReference type="ARBA" id="ARBA00009370"/>
    </source>
</evidence>
<dbReference type="GO" id="GO:0005886">
    <property type="term" value="C:plasma membrane"/>
    <property type="evidence" value="ECO:0007669"/>
    <property type="project" value="UniProtKB-SubCell"/>
</dbReference>
<dbReference type="CDD" id="cd06530">
    <property type="entry name" value="S26_SPase_I"/>
    <property type="match status" value="1"/>
</dbReference>
<dbReference type="PROSITE" id="PS00761">
    <property type="entry name" value="SPASE_I_3"/>
    <property type="match status" value="1"/>
</dbReference>
<evidence type="ECO:0000259" key="8">
    <source>
        <dbReference type="Pfam" id="PF10502"/>
    </source>
</evidence>
<protein>
    <recommendedName>
        <fullName evidence="4 7">Signal peptidase I</fullName>
        <ecNumber evidence="4 7">3.4.21.89</ecNumber>
    </recommendedName>
</protein>
<dbReference type="InterPro" id="IPR036286">
    <property type="entry name" value="LexA/Signal_pep-like_sf"/>
</dbReference>
<dbReference type="AlphaFoldDB" id="A0A6J4V5B3"/>
<keyword evidence="7" id="KW-0645">Protease</keyword>
<keyword evidence="5 7" id="KW-0378">Hydrolase</keyword>
<dbReference type="Gene3D" id="2.10.109.10">
    <property type="entry name" value="Umud Fragment, subunit A"/>
    <property type="match status" value="1"/>
</dbReference>
<evidence type="ECO:0000256" key="1">
    <source>
        <dbReference type="ARBA" id="ARBA00000677"/>
    </source>
</evidence>
<evidence type="ECO:0000256" key="5">
    <source>
        <dbReference type="ARBA" id="ARBA00022801"/>
    </source>
</evidence>
<accession>A0A6J4V5B3</accession>
<evidence type="ECO:0000256" key="2">
    <source>
        <dbReference type="ARBA" id="ARBA00004401"/>
    </source>
</evidence>
<feature type="active site" evidence="6">
    <location>
        <position position="51"/>
    </location>
</feature>
<dbReference type="Pfam" id="PF10502">
    <property type="entry name" value="Peptidase_S26"/>
    <property type="match status" value="1"/>
</dbReference>
<comment type="catalytic activity">
    <reaction evidence="1 7">
        <text>Cleavage of hydrophobic, N-terminal signal or leader sequences from secreted and periplasmic proteins.</text>
        <dbReference type="EC" id="3.4.21.89"/>
    </reaction>
</comment>